<evidence type="ECO:0000313" key="5">
    <source>
        <dbReference type="EMBL" id="SSC66269.1"/>
    </source>
</evidence>
<reference evidence="6" key="1">
    <citation type="submission" date="2018-07" db="EMBL/GenBank/DDBJ databases">
        <authorList>
            <person name="Peiro R."/>
            <person name="Begona"/>
            <person name="Cbmso G."/>
            <person name="Lopez M."/>
            <person name="Gonzalez S."/>
        </authorList>
    </citation>
    <scope>NUCLEOTIDE SEQUENCE [LARGE SCALE GENOMIC DNA]</scope>
</reference>
<dbReference type="InterPro" id="IPR058637">
    <property type="entry name" value="YknX-like_C"/>
</dbReference>
<dbReference type="EMBL" id="UEYP01000002">
    <property type="protein sequence ID" value="SSC66269.1"/>
    <property type="molecule type" value="Genomic_DNA"/>
</dbReference>
<dbReference type="Gene3D" id="2.40.420.20">
    <property type="match status" value="1"/>
</dbReference>
<evidence type="ECO:0000256" key="1">
    <source>
        <dbReference type="ARBA" id="ARBA00004196"/>
    </source>
</evidence>
<dbReference type="OrthoDB" id="9791520at2"/>
<dbReference type="GO" id="GO:1990195">
    <property type="term" value="C:macrolide transmembrane transporter complex"/>
    <property type="evidence" value="ECO:0007669"/>
    <property type="project" value="InterPro"/>
</dbReference>
<accession>A0A376AEK7</accession>
<evidence type="ECO:0000256" key="3">
    <source>
        <dbReference type="SAM" id="Coils"/>
    </source>
</evidence>
<keyword evidence="2 3" id="KW-0175">Coiled coil</keyword>
<organism evidence="5 6">
    <name type="scientific">Ciceribacter selenitireducens ATCC BAA-1503</name>
    <dbReference type="NCBI Taxonomy" id="1336235"/>
    <lineage>
        <taxon>Bacteria</taxon>
        <taxon>Pseudomonadati</taxon>
        <taxon>Pseudomonadota</taxon>
        <taxon>Alphaproteobacteria</taxon>
        <taxon>Hyphomicrobiales</taxon>
        <taxon>Rhizobiaceae</taxon>
        <taxon>Ciceribacter</taxon>
    </lineage>
</organism>
<dbReference type="PANTHER" id="PTHR32347">
    <property type="entry name" value="EFFLUX SYSTEM COMPONENT YKNX-RELATED"/>
    <property type="match status" value="1"/>
</dbReference>
<dbReference type="AlphaFoldDB" id="A0A376AEK7"/>
<feature type="coiled-coil region" evidence="3">
    <location>
        <begin position="110"/>
        <end position="144"/>
    </location>
</feature>
<dbReference type="PANTHER" id="PTHR32347:SF29">
    <property type="entry name" value="UPF0194 MEMBRANE PROTEIN YBHG"/>
    <property type="match status" value="1"/>
</dbReference>
<dbReference type="Pfam" id="PF25989">
    <property type="entry name" value="YknX_C"/>
    <property type="match status" value="1"/>
</dbReference>
<name>A0A376AEK7_9HYPH</name>
<feature type="domain" description="YknX-like C-terminal permuted SH3-like" evidence="4">
    <location>
        <begin position="330"/>
        <end position="396"/>
    </location>
</feature>
<evidence type="ECO:0000259" key="4">
    <source>
        <dbReference type="Pfam" id="PF25989"/>
    </source>
</evidence>
<dbReference type="GO" id="GO:1990961">
    <property type="term" value="P:xenobiotic detoxification by transmembrane export across the plasma membrane"/>
    <property type="evidence" value="ECO:0007669"/>
    <property type="project" value="InterPro"/>
</dbReference>
<protein>
    <recommendedName>
        <fullName evidence="4">YknX-like C-terminal permuted SH3-like domain-containing protein</fullName>
    </recommendedName>
</protein>
<dbReference type="GO" id="GO:0019898">
    <property type="term" value="C:extrinsic component of membrane"/>
    <property type="evidence" value="ECO:0007669"/>
    <property type="project" value="InterPro"/>
</dbReference>
<dbReference type="Proteomes" id="UP000254764">
    <property type="component" value="Unassembled WGS sequence"/>
</dbReference>
<comment type="subcellular location">
    <subcellularLocation>
        <location evidence="1">Cell envelope</location>
    </subcellularLocation>
</comment>
<dbReference type="GO" id="GO:0030313">
    <property type="term" value="C:cell envelope"/>
    <property type="evidence" value="ECO:0007669"/>
    <property type="project" value="UniProtKB-SubCell"/>
</dbReference>
<dbReference type="InterPro" id="IPR050465">
    <property type="entry name" value="UPF0194_transport"/>
</dbReference>
<gene>
    <name evidence="5" type="ORF">RHIZ70_1977</name>
</gene>
<proteinExistence type="predicted"/>
<dbReference type="RefSeq" id="WP_115669079.1">
    <property type="nucleotide sequence ID" value="NZ_UEYP01000002.1"/>
</dbReference>
<keyword evidence="6" id="KW-1185">Reference proteome</keyword>
<sequence>MQGKWFKRVIGVVAVGAMVAGFAYALREKPQMVDVGAVTRGPMRVTVSQEGVTRVREVYAVSSPIAGHLARTVLDEGDTVRAGVTVVAAIHPLDPPLIDSRSQAELIAARDAARAAVSMAEIDLKRLQSDLQFARDNLQRAEALAKTKFLAQSALQKAGTDVEVLEAQIGSAQAAIELRRAELASAEARLIPPNDPNRKPDASCCVYLTAPVDGVILSVFARSEQPVAVGTKIAEIGDPADLEVTVDLLSSDAVRVATGSKAEIFDWGGEKALSAKVRRIDPAGFTKVSALGIEEQRVNLVLDLEESDPRLGHGFRVYARLTLWQSDETLQLPISALFRDGRQWSVFVVRGGRAQQVAVEIGQMNDETAQLLGGLAEGERVILHPSDMISAGTLVEERKE</sequence>
<dbReference type="STRING" id="1336235.GCA_000518785_00715"/>
<dbReference type="Gene3D" id="6.10.140.1990">
    <property type="match status" value="1"/>
</dbReference>
<dbReference type="Gene3D" id="2.40.50.100">
    <property type="match status" value="1"/>
</dbReference>
<evidence type="ECO:0000313" key="6">
    <source>
        <dbReference type="Proteomes" id="UP000254764"/>
    </source>
</evidence>
<dbReference type="InterPro" id="IPR030190">
    <property type="entry name" value="MacA_alpha-hairpin_sf"/>
</dbReference>
<evidence type="ECO:0000256" key="2">
    <source>
        <dbReference type="ARBA" id="ARBA00023054"/>
    </source>
</evidence>